<dbReference type="GO" id="GO:0009570">
    <property type="term" value="C:chloroplast stroma"/>
    <property type="evidence" value="ECO:0007669"/>
    <property type="project" value="TreeGrafter"/>
</dbReference>
<dbReference type="SMART" id="SM00463">
    <property type="entry name" value="SMR"/>
    <property type="match status" value="1"/>
</dbReference>
<sequence>MAKAYPLCSSPTSSSSPPPPLFHHPKPIITVTTSHSKTLLRFSFKPLNTLHDDTPHSKSSSSSRTSIWVNPKSPRAKQLRNISQEPRFSPIAKLAKSLDSCNPTEEHVSEILKPLGDNVSERDALFLLDFMVNPHTALLAVKFFQQKVDPAKHVMLYNVTLKLFRKIRDFEGAEKLFDEMLQRGVKPNLITFATLISCAYTCALPHKAVKWFESMPSFGVEPDDNVCSSMIHVYARSGNADMALKLYDRAKAEKWPIDTVAFSSLIKMYGMLENFDGCLSVYNDMKTLGGKPNMVTYNTLLYAMGRAKRAGEAKAIYEEMIKNGFSPNWPTYAALLQAYCKARFHEDALRVYREMKEKRMDMNLVLYNLLFDMCADVGCVDEAVEIFEDMKSSRTWEPDGYTCSSLINMYSTHVRLDETLYSCNPWEQHVSTILQGLGDNVAQENAVFILNRMVNPDTASFVLRYFLNEVRHNRDEKDQQVILYNVTLKVFRKCKDFEGAEKLFDEMLQRGIKPNNITFSTLISCASLAGVPDKAVQWFEKMPGFGCEPDGITCSAMVYAYARTNNADMALNLYDRAKAEKWCLDAATFSALIKMHSMFGNYDECLKLHQEMKVLGVKPNLVTYNTLLGAMLRAKWPQQAKAIYREMISNGVSPDFITHASLLEVYARAHCSKDALVLYEEMKGSGVDMSSDLYNKLLATCANVGFIGEAVKIFEDMKSSGTCRPDSWTFSSLITMYCRSGNVLEAERMLNEMIQSGFQPNIFVLTSLVQCYGKAKQTDDVVKIFKQLLDLGITPNDHFCCCLVNVMTQTPKEELGKLIDCIEQANTRLGSVVRYLVEEQEGNIDFRKETSELLSSTDAGVKKPLCNCLIDLCVNQNVPHRGRDLLDLGLMLEIYANIQSRSETQWSLQLKELSVGAAITALHVWINDLSKALESGEELPALLGINTGQGKHKYSGRGLAGVLESHLKELNAPFYEAPDQAGWFLVTKAGAKSWLESNSSTESDVELDSPNFDVPTMILQHR</sequence>
<feature type="repeat" description="PPR" evidence="3">
    <location>
        <begin position="726"/>
        <end position="760"/>
    </location>
</feature>
<feature type="domain" description="Smr" evidence="5">
    <location>
        <begin position="908"/>
        <end position="992"/>
    </location>
</feature>
<evidence type="ECO:0000313" key="6">
    <source>
        <dbReference type="EMBL" id="KAK7303413.1"/>
    </source>
</evidence>
<dbReference type="PANTHER" id="PTHR47447">
    <property type="entry name" value="OS03G0856100 PROTEIN"/>
    <property type="match status" value="1"/>
</dbReference>
<dbReference type="Proteomes" id="UP001359559">
    <property type="component" value="Unassembled WGS sequence"/>
</dbReference>
<gene>
    <name evidence="6" type="ORF">RJT34_14319</name>
</gene>
<feature type="region of interest" description="Disordered" evidence="4">
    <location>
        <begin position="1"/>
        <end position="25"/>
    </location>
</feature>
<feature type="repeat" description="PPR" evidence="3">
    <location>
        <begin position="620"/>
        <end position="654"/>
    </location>
</feature>
<dbReference type="EMBL" id="JAYKXN010000003">
    <property type="protein sequence ID" value="KAK7303413.1"/>
    <property type="molecule type" value="Genomic_DNA"/>
</dbReference>
<dbReference type="Pfam" id="PF13041">
    <property type="entry name" value="PPR_2"/>
    <property type="match status" value="4"/>
</dbReference>
<feature type="repeat" description="PPR" evidence="3">
    <location>
        <begin position="480"/>
        <end position="514"/>
    </location>
</feature>
<feature type="repeat" description="PPR" evidence="3">
    <location>
        <begin position="585"/>
        <end position="619"/>
    </location>
</feature>
<evidence type="ECO:0000313" key="7">
    <source>
        <dbReference type="Proteomes" id="UP001359559"/>
    </source>
</evidence>
<evidence type="ECO:0000259" key="5">
    <source>
        <dbReference type="PROSITE" id="PS50828"/>
    </source>
</evidence>
<dbReference type="Pfam" id="PF17177">
    <property type="entry name" value="PPR_long"/>
    <property type="match status" value="2"/>
</dbReference>
<dbReference type="NCBIfam" id="TIGR00756">
    <property type="entry name" value="PPR"/>
    <property type="match status" value="14"/>
</dbReference>
<dbReference type="InterPro" id="IPR002625">
    <property type="entry name" value="Smr_dom"/>
</dbReference>
<proteinExistence type="inferred from homology"/>
<dbReference type="GO" id="GO:0045727">
    <property type="term" value="P:positive regulation of translation"/>
    <property type="evidence" value="ECO:0007669"/>
    <property type="project" value="TreeGrafter"/>
</dbReference>
<feature type="repeat" description="PPR" evidence="3">
    <location>
        <begin position="258"/>
        <end position="292"/>
    </location>
</feature>
<accession>A0AAN9JQL4</accession>
<dbReference type="FunFam" id="1.25.40.10:FF:000423">
    <property type="entry name" value="Pentatricopeptide repeat-containing protein, chloroplastic"/>
    <property type="match status" value="1"/>
</dbReference>
<feature type="compositionally biased region" description="Low complexity" evidence="4">
    <location>
        <begin position="57"/>
        <end position="66"/>
    </location>
</feature>
<dbReference type="InterPro" id="IPR011990">
    <property type="entry name" value="TPR-like_helical_dom_sf"/>
</dbReference>
<organism evidence="6 7">
    <name type="scientific">Clitoria ternatea</name>
    <name type="common">Butterfly pea</name>
    <dbReference type="NCBI Taxonomy" id="43366"/>
    <lineage>
        <taxon>Eukaryota</taxon>
        <taxon>Viridiplantae</taxon>
        <taxon>Streptophyta</taxon>
        <taxon>Embryophyta</taxon>
        <taxon>Tracheophyta</taxon>
        <taxon>Spermatophyta</taxon>
        <taxon>Magnoliopsida</taxon>
        <taxon>eudicotyledons</taxon>
        <taxon>Gunneridae</taxon>
        <taxon>Pentapetalae</taxon>
        <taxon>rosids</taxon>
        <taxon>fabids</taxon>
        <taxon>Fabales</taxon>
        <taxon>Fabaceae</taxon>
        <taxon>Papilionoideae</taxon>
        <taxon>50 kb inversion clade</taxon>
        <taxon>NPAAA clade</taxon>
        <taxon>indigoferoid/millettioid clade</taxon>
        <taxon>Phaseoleae</taxon>
        <taxon>Clitoria</taxon>
    </lineage>
</organism>
<feature type="repeat" description="PPR" evidence="3">
    <location>
        <begin position="690"/>
        <end position="724"/>
    </location>
</feature>
<reference evidence="6 7" key="1">
    <citation type="submission" date="2024-01" db="EMBL/GenBank/DDBJ databases">
        <title>The genomes of 5 underutilized Papilionoideae crops provide insights into root nodulation and disease resistance.</title>
        <authorList>
            <person name="Yuan L."/>
        </authorList>
    </citation>
    <scope>NUCLEOTIDE SEQUENCE [LARGE SCALE GENOMIC DNA]</scope>
    <source>
        <strain evidence="6">LY-2023</strain>
        <tissue evidence="6">Leaf</tissue>
    </source>
</reference>
<name>A0AAN9JQL4_CLITE</name>
<dbReference type="SUPFAM" id="SSF48452">
    <property type="entry name" value="TPR-like"/>
    <property type="match status" value="2"/>
</dbReference>
<dbReference type="AlphaFoldDB" id="A0AAN9JQL4"/>
<dbReference type="Pfam" id="PF13812">
    <property type="entry name" value="PPR_3"/>
    <property type="match status" value="1"/>
</dbReference>
<evidence type="ECO:0000256" key="4">
    <source>
        <dbReference type="SAM" id="MobiDB-lite"/>
    </source>
</evidence>
<feature type="repeat" description="PPR" evidence="3">
    <location>
        <begin position="153"/>
        <end position="187"/>
    </location>
</feature>
<dbReference type="PANTHER" id="PTHR47447:SF18">
    <property type="entry name" value="PENTATRICOPEPTIDE (PPR) REPEAT PROTEIN"/>
    <property type="match status" value="1"/>
</dbReference>
<feature type="repeat" description="PPR" evidence="3">
    <location>
        <begin position="293"/>
        <end position="327"/>
    </location>
</feature>
<keyword evidence="7" id="KW-1185">Reference proteome</keyword>
<evidence type="ECO:0000256" key="3">
    <source>
        <dbReference type="PROSITE-ProRule" id="PRU00708"/>
    </source>
</evidence>
<evidence type="ECO:0000256" key="1">
    <source>
        <dbReference type="ARBA" id="ARBA00007626"/>
    </source>
</evidence>
<dbReference type="FunFam" id="1.25.40.10:FF:000509">
    <property type="entry name" value="Pentatricopeptide repeat-containing protein At4g16390, chloroplastic"/>
    <property type="match status" value="2"/>
</dbReference>
<dbReference type="GO" id="GO:0042134">
    <property type="term" value="F:rRNA primary transcript binding"/>
    <property type="evidence" value="ECO:0007669"/>
    <property type="project" value="TreeGrafter"/>
</dbReference>
<dbReference type="InterPro" id="IPR033443">
    <property type="entry name" value="PROP1-like_PPR_dom"/>
</dbReference>
<feature type="repeat" description="PPR" evidence="3">
    <location>
        <begin position="188"/>
        <end position="222"/>
    </location>
</feature>
<feature type="region of interest" description="Disordered" evidence="4">
    <location>
        <begin position="52"/>
        <end position="82"/>
    </location>
</feature>
<comment type="caution">
    <text evidence="6">The sequence shown here is derived from an EMBL/GenBank/DDBJ whole genome shotgun (WGS) entry which is preliminary data.</text>
</comment>
<feature type="repeat" description="PPR" evidence="3">
    <location>
        <begin position="328"/>
        <end position="362"/>
    </location>
</feature>
<dbReference type="GO" id="GO:0003729">
    <property type="term" value="F:mRNA binding"/>
    <property type="evidence" value="ECO:0007669"/>
    <property type="project" value="TreeGrafter"/>
</dbReference>
<protein>
    <recommendedName>
        <fullName evidence="5">Smr domain-containing protein</fullName>
    </recommendedName>
</protein>
<comment type="similarity">
    <text evidence="1">Belongs to the PPR family. P subfamily.</text>
</comment>
<dbReference type="PROSITE" id="PS51375">
    <property type="entry name" value="PPR"/>
    <property type="match status" value="15"/>
</dbReference>
<dbReference type="InterPro" id="IPR002885">
    <property type="entry name" value="PPR_rpt"/>
</dbReference>
<evidence type="ECO:0000256" key="2">
    <source>
        <dbReference type="ARBA" id="ARBA00022737"/>
    </source>
</evidence>
<feature type="repeat" description="PPR" evidence="3">
    <location>
        <begin position="223"/>
        <end position="257"/>
    </location>
</feature>
<dbReference type="PROSITE" id="PS50828">
    <property type="entry name" value="SMR"/>
    <property type="match status" value="1"/>
</dbReference>
<feature type="repeat" description="PPR" evidence="3">
    <location>
        <begin position="761"/>
        <end position="795"/>
    </location>
</feature>
<feature type="repeat" description="PPR" evidence="3">
    <location>
        <begin position="363"/>
        <end position="393"/>
    </location>
</feature>
<dbReference type="Gene3D" id="1.25.40.10">
    <property type="entry name" value="Tetratricopeptide repeat domain"/>
    <property type="match status" value="6"/>
</dbReference>
<keyword evidence="2" id="KW-0677">Repeat</keyword>
<feature type="repeat" description="PPR" evidence="3">
    <location>
        <begin position="655"/>
        <end position="689"/>
    </location>
</feature>
<feature type="repeat" description="PPR" evidence="3">
    <location>
        <begin position="515"/>
        <end position="549"/>
    </location>
</feature>
<dbReference type="GO" id="GO:0009658">
    <property type="term" value="P:chloroplast organization"/>
    <property type="evidence" value="ECO:0007669"/>
    <property type="project" value="UniProtKB-ARBA"/>
</dbReference>